<dbReference type="PANTHER" id="PTHR13561:SF20">
    <property type="entry name" value="DNA TOPOISOMERASE 2-BINDING PROTEIN 1"/>
    <property type="match status" value="1"/>
</dbReference>
<feature type="domain" description="BRCT" evidence="3">
    <location>
        <begin position="549"/>
        <end position="613"/>
    </location>
</feature>
<dbReference type="PANTHER" id="PTHR13561">
    <property type="entry name" value="DNA REPLICATION REGULATOR DPB11-RELATED"/>
    <property type="match status" value="1"/>
</dbReference>
<dbReference type="STRING" id="230819.A0A5C3KM92"/>
<feature type="region of interest" description="Disordered" evidence="2">
    <location>
        <begin position="253"/>
        <end position="277"/>
    </location>
</feature>
<feature type="domain" description="BRCT" evidence="3">
    <location>
        <begin position="140"/>
        <end position="237"/>
    </location>
</feature>
<dbReference type="InterPro" id="IPR059215">
    <property type="entry name" value="BRCT2_TopBP1-like"/>
</dbReference>
<dbReference type="Proteomes" id="UP000307440">
    <property type="component" value="Unassembled WGS sequence"/>
</dbReference>
<dbReference type="Gene3D" id="3.40.50.10190">
    <property type="entry name" value="BRCT domain"/>
    <property type="match status" value="4"/>
</dbReference>
<evidence type="ECO:0000313" key="4">
    <source>
        <dbReference type="EMBL" id="TFK21460.1"/>
    </source>
</evidence>
<name>A0A5C3KM92_COPMA</name>
<dbReference type="SUPFAM" id="SSF52113">
    <property type="entry name" value="BRCT domain"/>
    <property type="match status" value="3"/>
</dbReference>
<dbReference type="AlphaFoldDB" id="A0A5C3KM92"/>
<organism evidence="4 5">
    <name type="scientific">Coprinopsis marcescibilis</name>
    <name type="common">Agaric fungus</name>
    <name type="synonym">Psathyrella marcescibilis</name>
    <dbReference type="NCBI Taxonomy" id="230819"/>
    <lineage>
        <taxon>Eukaryota</taxon>
        <taxon>Fungi</taxon>
        <taxon>Dikarya</taxon>
        <taxon>Basidiomycota</taxon>
        <taxon>Agaricomycotina</taxon>
        <taxon>Agaricomycetes</taxon>
        <taxon>Agaricomycetidae</taxon>
        <taxon>Agaricales</taxon>
        <taxon>Agaricineae</taxon>
        <taxon>Psathyrellaceae</taxon>
        <taxon>Coprinopsis</taxon>
    </lineage>
</organism>
<dbReference type="Pfam" id="PF12738">
    <property type="entry name" value="PTCB-BRCT"/>
    <property type="match status" value="1"/>
</dbReference>
<evidence type="ECO:0000259" key="3">
    <source>
        <dbReference type="PROSITE" id="PS50172"/>
    </source>
</evidence>
<feature type="domain" description="BRCT" evidence="3">
    <location>
        <begin position="428"/>
        <end position="517"/>
    </location>
</feature>
<keyword evidence="5" id="KW-1185">Reference proteome</keyword>
<dbReference type="PROSITE" id="PS50172">
    <property type="entry name" value="BRCT"/>
    <property type="match status" value="4"/>
</dbReference>
<dbReference type="GO" id="GO:0006270">
    <property type="term" value="P:DNA replication initiation"/>
    <property type="evidence" value="ECO:0007669"/>
    <property type="project" value="TreeGrafter"/>
</dbReference>
<protein>
    <recommendedName>
        <fullName evidence="3">BRCT domain-containing protein</fullName>
    </recommendedName>
</protein>
<dbReference type="InterPro" id="IPR036420">
    <property type="entry name" value="BRCT_dom_sf"/>
</dbReference>
<feature type="compositionally biased region" description="Basic residues" evidence="2">
    <location>
        <begin position="880"/>
        <end position="899"/>
    </location>
</feature>
<feature type="compositionally biased region" description="Basic and acidic residues" evidence="2">
    <location>
        <begin position="799"/>
        <end position="811"/>
    </location>
</feature>
<feature type="compositionally biased region" description="Basic and acidic residues" evidence="2">
    <location>
        <begin position="628"/>
        <end position="642"/>
    </location>
</feature>
<proteinExistence type="predicted"/>
<dbReference type="OrthoDB" id="251770at2759"/>
<feature type="compositionally biased region" description="Basic residues" evidence="2">
    <location>
        <begin position="1"/>
        <end position="12"/>
    </location>
</feature>
<feature type="region of interest" description="Disordered" evidence="2">
    <location>
        <begin position="758"/>
        <end position="919"/>
    </location>
</feature>
<feature type="region of interest" description="Disordered" evidence="2">
    <location>
        <begin position="362"/>
        <end position="425"/>
    </location>
</feature>
<dbReference type="SMART" id="SM00292">
    <property type="entry name" value="BRCT"/>
    <property type="match status" value="3"/>
</dbReference>
<dbReference type="CDD" id="cd17731">
    <property type="entry name" value="BRCT_TopBP1_rpt2_like"/>
    <property type="match status" value="1"/>
</dbReference>
<dbReference type="Pfam" id="PF00533">
    <property type="entry name" value="BRCT"/>
    <property type="match status" value="1"/>
</dbReference>
<evidence type="ECO:0000256" key="1">
    <source>
        <dbReference type="ARBA" id="ARBA00022737"/>
    </source>
</evidence>
<gene>
    <name evidence="4" type="ORF">FA15DRAFT_672523</name>
</gene>
<feature type="compositionally biased region" description="Basic and acidic residues" evidence="2">
    <location>
        <begin position="781"/>
        <end position="790"/>
    </location>
</feature>
<evidence type="ECO:0000313" key="5">
    <source>
        <dbReference type="Proteomes" id="UP000307440"/>
    </source>
</evidence>
<accession>A0A5C3KM92</accession>
<dbReference type="GO" id="GO:0033314">
    <property type="term" value="P:mitotic DNA replication checkpoint signaling"/>
    <property type="evidence" value="ECO:0007669"/>
    <property type="project" value="TreeGrafter"/>
</dbReference>
<feature type="compositionally biased region" description="Low complexity" evidence="2">
    <location>
        <begin position="900"/>
        <end position="915"/>
    </location>
</feature>
<feature type="compositionally biased region" description="Low complexity" evidence="2">
    <location>
        <begin position="812"/>
        <end position="824"/>
    </location>
</feature>
<keyword evidence="1" id="KW-0677">Repeat</keyword>
<feature type="region of interest" description="Disordered" evidence="2">
    <location>
        <begin position="1"/>
        <end position="23"/>
    </location>
</feature>
<reference evidence="4 5" key="1">
    <citation type="journal article" date="2019" name="Nat. Ecol. Evol.">
        <title>Megaphylogeny resolves global patterns of mushroom evolution.</title>
        <authorList>
            <person name="Varga T."/>
            <person name="Krizsan K."/>
            <person name="Foldi C."/>
            <person name="Dima B."/>
            <person name="Sanchez-Garcia M."/>
            <person name="Sanchez-Ramirez S."/>
            <person name="Szollosi G.J."/>
            <person name="Szarkandi J.G."/>
            <person name="Papp V."/>
            <person name="Albert L."/>
            <person name="Andreopoulos W."/>
            <person name="Angelini C."/>
            <person name="Antonin V."/>
            <person name="Barry K.W."/>
            <person name="Bougher N.L."/>
            <person name="Buchanan P."/>
            <person name="Buyck B."/>
            <person name="Bense V."/>
            <person name="Catcheside P."/>
            <person name="Chovatia M."/>
            <person name="Cooper J."/>
            <person name="Damon W."/>
            <person name="Desjardin D."/>
            <person name="Finy P."/>
            <person name="Geml J."/>
            <person name="Haridas S."/>
            <person name="Hughes K."/>
            <person name="Justo A."/>
            <person name="Karasinski D."/>
            <person name="Kautmanova I."/>
            <person name="Kiss B."/>
            <person name="Kocsube S."/>
            <person name="Kotiranta H."/>
            <person name="LaButti K.M."/>
            <person name="Lechner B.E."/>
            <person name="Liimatainen K."/>
            <person name="Lipzen A."/>
            <person name="Lukacs Z."/>
            <person name="Mihaltcheva S."/>
            <person name="Morgado L.N."/>
            <person name="Niskanen T."/>
            <person name="Noordeloos M.E."/>
            <person name="Ohm R.A."/>
            <person name="Ortiz-Santana B."/>
            <person name="Ovrebo C."/>
            <person name="Racz N."/>
            <person name="Riley R."/>
            <person name="Savchenko A."/>
            <person name="Shiryaev A."/>
            <person name="Soop K."/>
            <person name="Spirin V."/>
            <person name="Szebenyi C."/>
            <person name="Tomsovsky M."/>
            <person name="Tulloss R.E."/>
            <person name="Uehling J."/>
            <person name="Grigoriev I.V."/>
            <person name="Vagvolgyi C."/>
            <person name="Papp T."/>
            <person name="Martin F.M."/>
            <person name="Miettinen O."/>
            <person name="Hibbett D.S."/>
            <person name="Nagy L.G."/>
        </authorList>
    </citation>
    <scope>NUCLEOTIDE SEQUENCE [LARGE SCALE GENOMIC DNA]</scope>
    <source>
        <strain evidence="4 5">CBS 121175</strain>
    </source>
</reference>
<dbReference type="GO" id="GO:0007095">
    <property type="term" value="P:mitotic G2 DNA damage checkpoint signaling"/>
    <property type="evidence" value="ECO:0007669"/>
    <property type="project" value="TreeGrafter"/>
</dbReference>
<evidence type="ECO:0000256" key="2">
    <source>
        <dbReference type="SAM" id="MobiDB-lite"/>
    </source>
</evidence>
<dbReference type="EMBL" id="ML210267">
    <property type="protein sequence ID" value="TFK21460.1"/>
    <property type="molecule type" value="Genomic_DNA"/>
</dbReference>
<sequence>MKRRSNKSHKVPNVKLRPAQASYGDLSGSSQCLVQESQFDSDDTRMLDPTPRPFKGVVVCATGVKDKTTLFKQALELGAISVPALTDRVTHLIATEPGSAKYYCAIKRKIPILQPSWISESYNIWQRGDDVELETTVAKYSLPIFSGVVLCASGIEAGRRRQISKLVEEHEGSYAEALERPVRVTHLLCSGDEETEKMKYARKFNKNGEADIQLLWEEWFWDSLEFGGRWPEETYQVNNPKPERMVIDMAPSQAFDSDPSRAGSLQPKSQKPRPPVDINELEDETASVDIVPAVRAQVWGGLLERRGYEISEGKVIRSPTKAQSLQTDRLSTSFPQGVMTIRQRNARSVISAVRSTNSFAPVETEAGPSVGKRAIPFRRSSTTTSGLNRADTPLDQGEGPRYPNNPDDQPLDNIAGPSSVRQDAEPTPIPQMFSGMKICALGEARSLAVKTAVEGSGGIYALEEDSDIDFFVVRLLSGSKIYRSEPDTLLRKRYRTECWLERCVHEERICQPEEHISFVPLGINIPVLGAEKIHIGLSGLDQSESCHTRRLLRALGITLVPQFSRKTTHLLCPSGTGLKFDKAGEWGIPVVSNGWLEAIVRQGRICSLDEHIVKGPPSTENDVTSRPADPKGKGKASDIHNDMAGDMADMDIDEDVRMQDITNNIQPGASPRDPASQLPVDKQQVPSLAKHNTLERHATVLCEGGPPERPLGMGQPTELLGGAETSSLYVDPSSVQTLAHDPPLVRYGTRASSSVAHTVDGSFFGNGKRTQSDESVPQEQQEERAKDTPSRKQSLRSHSSKDAADKFERIPSSKSPSPMKMPISRRVSSMSPAKFDPGHLKDSIESLLGKRSSPDEEPVEAGNENAESAQVEDPTNGARNTKRKRPQRGKATARIRAQRTRSTTTTMTRSGKSSSPAPALAPVLEGVSLSAFNAYGAMDDESQALDELQQSARVVYEDPAQVQERDRLMNMLKTTVEAVVDVSQSSTISSLLRPRRATRLSVRS</sequence>
<feature type="region of interest" description="Disordered" evidence="2">
    <location>
        <begin position="612"/>
        <end position="642"/>
    </location>
</feature>
<feature type="domain" description="BRCT" evidence="3">
    <location>
        <begin position="49"/>
        <end position="122"/>
    </location>
</feature>
<dbReference type="InterPro" id="IPR001357">
    <property type="entry name" value="BRCT_dom"/>
</dbReference>